<feature type="region of interest" description="Disordered" evidence="4">
    <location>
        <begin position="173"/>
        <end position="215"/>
    </location>
</feature>
<reference evidence="6 7" key="1">
    <citation type="journal article" date="2011" name="Nat. Biotechnol.">
        <title>Comparative genomic analysis of the thermophilic biomass-degrading fungi Myceliophthora thermophila and Thielavia terrestris.</title>
        <authorList>
            <person name="Berka R.M."/>
            <person name="Grigoriev I.V."/>
            <person name="Otillar R."/>
            <person name="Salamov A."/>
            <person name="Grimwood J."/>
            <person name="Reid I."/>
            <person name="Ishmael N."/>
            <person name="John T."/>
            <person name="Darmond C."/>
            <person name="Moisan M.-C."/>
            <person name="Henrissat B."/>
            <person name="Coutinho P.M."/>
            <person name="Lombard V."/>
            <person name="Natvig D.O."/>
            <person name="Lindquist E."/>
            <person name="Schmutz J."/>
            <person name="Lucas S."/>
            <person name="Harris P."/>
            <person name="Powlowski J."/>
            <person name="Bellemare A."/>
            <person name="Taylor D."/>
            <person name="Butler G."/>
            <person name="de Vries R.P."/>
            <person name="Allijn I.E."/>
            <person name="van den Brink J."/>
            <person name="Ushinsky S."/>
            <person name="Storms R."/>
            <person name="Powell A.J."/>
            <person name="Paulsen I.T."/>
            <person name="Elbourne L.D.H."/>
            <person name="Baker S.E."/>
            <person name="Magnuson J."/>
            <person name="LaBoissiere S."/>
            <person name="Clutterbuck A.J."/>
            <person name="Martinez D."/>
            <person name="Wogulis M."/>
            <person name="de Leon A.L."/>
            <person name="Rey M.W."/>
            <person name="Tsang A."/>
        </authorList>
    </citation>
    <scope>NUCLEOTIDE SEQUENCE [LARGE SCALE GENOMIC DNA]</scope>
    <source>
        <strain evidence="7">ATCC 42464 / BCRC 31852 / DSM 1799</strain>
    </source>
</reference>
<feature type="compositionally biased region" description="Polar residues" evidence="4">
    <location>
        <begin position="182"/>
        <end position="202"/>
    </location>
</feature>
<dbReference type="eggNOG" id="ENOG502SSWS">
    <property type="taxonomic scope" value="Eukaryota"/>
</dbReference>
<feature type="compositionally biased region" description="Gly residues" evidence="4">
    <location>
        <begin position="938"/>
        <end position="959"/>
    </location>
</feature>
<dbReference type="RefSeq" id="XP_003667386.1">
    <property type="nucleotide sequence ID" value="XM_003667338.1"/>
</dbReference>
<evidence type="ECO:0000256" key="3">
    <source>
        <dbReference type="SAM" id="Coils"/>
    </source>
</evidence>
<feature type="domain" description="Centrosomin N-terminal motif 1" evidence="5">
    <location>
        <begin position="77"/>
        <end position="143"/>
    </location>
</feature>
<dbReference type="HOGENOM" id="CLU_014922_0_0_1"/>
<proteinExistence type="predicted"/>
<dbReference type="KEGG" id="mtm:MYCTH_2313163"/>
<evidence type="ECO:0000256" key="1">
    <source>
        <dbReference type="ARBA" id="ARBA00004496"/>
    </source>
</evidence>
<feature type="compositionally biased region" description="Basic and acidic residues" evidence="4">
    <location>
        <begin position="423"/>
        <end position="436"/>
    </location>
</feature>
<accession>G2QNW5</accession>
<feature type="region of interest" description="Disordered" evidence="4">
    <location>
        <begin position="235"/>
        <end position="436"/>
    </location>
</feature>
<evidence type="ECO:0000313" key="6">
    <source>
        <dbReference type="EMBL" id="AEO62141.1"/>
    </source>
</evidence>
<keyword evidence="2" id="KW-0963">Cytoplasm</keyword>
<dbReference type="AlphaFoldDB" id="G2QNW5"/>
<feature type="region of interest" description="Disordered" evidence="4">
    <location>
        <begin position="614"/>
        <end position="980"/>
    </location>
</feature>
<feature type="coiled-coil region" evidence="3">
    <location>
        <begin position="77"/>
        <end position="160"/>
    </location>
</feature>
<sequence>MEHPENSPVYPVSPLLLERLQRSRQLENGRVSSHSSTDMLSSSGSRHVRRSPSPTDSHRPGSDGGVDAVKAKKGLGMKEMEQTLSTLHKQNFDLKLELYHRRERQAALEARVDTLEREAKERDELNESLLRELEKRDKAVEEAIGMILALEKRIEELLLERKMVLQVEAEKPPYSRVASPLVTPSSQSKTSELATPGDSSKTPIRMPSFVSDRSENTENLRSVYMAGLACESGLSLPQPAEDTPDTARIDPRLASPALSELSESSFASVYGRGRAVDLPSTPRNRPDQRDVPSRTAAPGVESPTRAGTSTPKGHRRPSSSRVASGQFHTISGIMADTPSPRQRTEGPKPTHATPRDFLKPPTGKKEQPPITRPPTSHSQPKSKKEKREALERVITQAQFTNPQTLPPTPDTLSSTTLPNNETPVKDHGPDSEHNRRDLTEANITKIPEHLEHVSPSRAAQPASTTAFDSRKHCHATGGSSVAAAVVPDHRSSPSTTDSAYARALNGNSWSGDASRYTARHRRDSTTSSIDTWLRESLKPESTEGLGPMSSVSQAHPIATNGRVSPDLFSFPTSAHGWMANTMLGSMGGKDHAGPHAKNASVTPIADMLDAIEASRPTPPIANPRRKTPISGAAAPSPPNRRSSLLARTGAPADATPGTEGIPQPPPHPSPSASSKVNSPARGSRTRSNSNDVRSVDRHLTGLGLKQGRAMTVPPKQVHAPPPPIHQHHHHQQQQQQPDAPIKQDSPMQALSKQRHYPPPSQTSRPRSRGLTAFFRRSTGSADVPAPPASAPPTQTAFKPPPPPPPRSRSRQRAGSGSEALPAALGMGMPSWVRRASLADGERPSGVTPPPILRKKKGTSQPSFVDGSGVHARAVGLGDDEDGDGGVVLEPSPAAAGTPAGGGGGGGAPVGIPPPSGKSSSSSSGKSWGGSTGCVVANGEGGGVSLGGGGGGGGNSGNSGSGKRKWLGLGRVSSLRNRGGT</sequence>
<feature type="region of interest" description="Disordered" evidence="4">
    <location>
        <begin position="448"/>
        <end position="474"/>
    </location>
</feature>
<comment type="subcellular location">
    <subcellularLocation>
        <location evidence="1">Cytoplasm</location>
    </subcellularLocation>
</comment>
<feature type="compositionally biased region" description="Gly residues" evidence="4">
    <location>
        <begin position="898"/>
        <end position="908"/>
    </location>
</feature>
<dbReference type="InterPro" id="IPR012943">
    <property type="entry name" value="Cnn_1N"/>
</dbReference>
<dbReference type="GO" id="GO:0005815">
    <property type="term" value="C:microtubule organizing center"/>
    <property type="evidence" value="ECO:0007669"/>
    <property type="project" value="InterPro"/>
</dbReference>
<dbReference type="EMBL" id="CP003008">
    <property type="protein sequence ID" value="AEO62141.1"/>
    <property type="molecule type" value="Genomic_DNA"/>
</dbReference>
<feature type="region of interest" description="Disordered" evidence="4">
    <location>
        <begin position="504"/>
        <end position="527"/>
    </location>
</feature>
<gene>
    <name evidence="6" type="ORF">MYCTH_2313163</name>
</gene>
<feature type="compositionally biased region" description="Polar residues" evidence="4">
    <location>
        <begin position="319"/>
        <end position="329"/>
    </location>
</feature>
<dbReference type="Proteomes" id="UP000007322">
    <property type="component" value="Chromosome 7"/>
</dbReference>
<evidence type="ECO:0000256" key="2">
    <source>
        <dbReference type="ARBA" id="ARBA00022490"/>
    </source>
</evidence>
<evidence type="ECO:0000256" key="4">
    <source>
        <dbReference type="SAM" id="MobiDB-lite"/>
    </source>
</evidence>
<dbReference type="Pfam" id="PF07989">
    <property type="entry name" value="Cnn_1N"/>
    <property type="match status" value="1"/>
</dbReference>
<feature type="region of interest" description="Disordered" evidence="4">
    <location>
        <begin position="1"/>
        <end position="69"/>
    </location>
</feature>
<keyword evidence="7" id="KW-1185">Reference proteome</keyword>
<dbReference type="InParanoid" id="G2QNW5"/>
<dbReference type="STRING" id="573729.G2QNW5"/>
<name>G2QNW5_THET4</name>
<organism evidence="6 7">
    <name type="scientific">Thermothelomyces thermophilus (strain ATCC 42464 / BCRC 31852 / DSM 1799)</name>
    <name type="common">Sporotrichum thermophile</name>
    <dbReference type="NCBI Taxonomy" id="573729"/>
    <lineage>
        <taxon>Eukaryota</taxon>
        <taxon>Fungi</taxon>
        <taxon>Dikarya</taxon>
        <taxon>Ascomycota</taxon>
        <taxon>Pezizomycotina</taxon>
        <taxon>Sordariomycetes</taxon>
        <taxon>Sordariomycetidae</taxon>
        <taxon>Sordariales</taxon>
        <taxon>Chaetomiaceae</taxon>
        <taxon>Thermothelomyces</taxon>
    </lineage>
</organism>
<feature type="compositionally biased region" description="Low complexity" evidence="4">
    <location>
        <begin position="32"/>
        <end position="45"/>
    </location>
</feature>
<feature type="compositionally biased region" description="Basic and acidic residues" evidence="4">
    <location>
        <begin position="342"/>
        <end position="367"/>
    </location>
</feature>
<dbReference type="GeneID" id="11510093"/>
<keyword evidence="3" id="KW-0175">Coiled coil</keyword>
<feature type="compositionally biased region" description="Low complexity" evidence="4">
    <location>
        <begin position="732"/>
        <end position="744"/>
    </location>
</feature>
<dbReference type="VEuPathDB" id="FungiDB:MYCTH_2313163"/>
<dbReference type="OMA" id="KASAHII"/>
<feature type="compositionally biased region" description="Low complexity" evidence="4">
    <location>
        <begin position="410"/>
        <end position="419"/>
    </location>
</feature>
<feature type="compositionally biased region" description="Low complexity" evidence="4">
    <location>
        <begin position="916"/>
        <end position="925"/>
    </location>
</feature>
<feature type="compositionally biased region" description="Low complexity" evidence="4">
    <location>
        <begin position="253"/>
        <end position="268"/>
    </location>
</feature>
<evidence type="ECO:0000313" key="7">
    <source>
        <dbReference type="Proteomes" id="UP000007322"/>
    </source>
</evidence>
<dbReference type="GO" id="GO:0005737">
    <property type="term" value="C:cytoplasm"/>
    <property type="evidence" value="ECO:0007669"/>
    <property type="project" value="UniProtKB-SubCell"/>
</dbReference>
<dbReference type="OrthoDB" id="10251744at2759"/>
<feature type="compositionally biased region" description="Low complexity" evidence="4">
    <location>
        <begin position="886"/>
        <end position="897"/>
    </location>
</feature>
<protein>
    <recommendedName>
        <fullName evidence="5">Centrosomin N-terminal motif 1 domain-containing protein</fullName>
    </recommendedName>
</protein>
<evidence type="ECO:0000259" key="5">
    <source>
        <dbReference type="Pfam" id="PF07989"/>
    </source>
</evidence>